<reference evidence="1 2" key="1">
    <citation type="journal article" date="2022" name="Genome Biol. Evol.">
        <title>The Spruce Budworm Genome: Reconstructing the Evolutionary History of Antifreeze Proteins.</title>
        <authorList>
            <person name="Beliveau C."/>
            <person name="Gagne P."/>
            <person name="Picq S."/>
            <person name="Vernygora O."/>
            <person name="Keeling C.I."/>
            <person name="Pinkney K."/>
            <person name="Doucet D."/>
            <person name="Wen F."/>
            <person name="Johnston J.S."/>
            <person name="Maaroufi H."/>
            <person name="Boyle B."/>
            <person name="Laroche J."/>
            <person name="Dewar K."/>
            <person name="Juretic N."/>
            <person name="Blackburn G."/>
            <person name="Nisole A."/>
            <person name="Brunet B."/>
            <person name="Brandao M."/>
            <person name="Lumley L."/>
            <person name="Duan J."/>
            <person name="Quan G."/>
            <person name="Lucarotti C.J."/>
            <person name="Roe A.D."/>
            <person name="Sperling F.A.H."/>
            <person name="Levesque R.C."/>
            <person name="Cusson M."/>
        </authorList>
    </citation>
    <scope>NUCLEOTIDE SEQUENCE [LARGE SCALE GENOMIC DNA]</scope>
    <source>
        <strain evidence="1">Glfc:IPQL:Cfum</strain>
    </source>
</reference>
<gene>
    <name evidence="1" type="ORF">MSG28_008371</name>
</gene>
<evidence type="ECO:0000313" key="2">
    <source>
        <dbReference type="Proteomes" id="UP001064048"/>
    </source>
</evidence>
<sequence length="250" mass="27475">MKRVVLFKSESEDYRRAFSDHDYEVIFVEPLHFTYVNLAELDEKLNDKGYTGLIVTSPRAVEAAAQRWTVGKFEVWRARRLYAVGAASARQARGRLGLDVRGAAAGSAAALADLVLAENTDPAKFLFPCGNLSSETLPDMLQSKGISVDSLTVYETKENENLREELIKLSALECSLCCMVFFSPSGCEYIHRQLQTFSNGLTQLPYFAIGNSTAHKIENLGVEIAGVAEKPTPESITESVQKYFASGASS</sequence>
<comment type="caution">
    <text evidence="1">The sequence shown here is derived from an EMBL/GenBank/DDBJ whole genome shotgun (WGS) entry which is preliminary data.</text>
</comment>
<proteinExistence type="predicted"/>
<dbReference type="Proteomes" id="UP001064048">
    <property type="component" value="Chromosome 14"/>
</dbReference>
<protein>
    <submittedName>
        <fullName evidence="1">Uncharacterized protein</fullName>
    </submittedName>
</protein>
<organism evidence="1 2">
    <name type="scientific">Choristoneura fumiferana</name>
    <name type="common">Spruce budworm moth</name>
    <name type="synonym">Archips fumiferana</name>
    <dbReference type="NCBI Taxonomy" id="7141"/>
    <lineage>
        <taxon>Eukaryota</taxon>
        <taxon>Metazoa</taxon>
        <taxon>Ecdysozoa</taxon>
        <taxon>Arthropoda</taxon>
        <taxon>Hexapoda</taxon>
        <taxon>Insecta</taxon>
        <taxon>Pterygota</taxon>
        <taxon>Neoptera</taxon>
        <taxon>Endopterygota</taxon>
        <taxon>Lepidoptera</taxon>
        <taxon>Glossata</taxon>
        <taxon>Ditrysia</taxon>
        <taxon>Tortricoidea</taxon>
        <taxon>Tortricidae</taxon>
        <taxon>Tortricinae</taxon>
        <taxon>Choristoneura</taxon>
    </lineage>
</organism>
<name>A0ACC0J6Q4_CHOFU</name>
<evidence type="ECO:0000313" key="1">
    <source>
        <dbReference type="EMBL" id="KAI8419681.1"/>
    </source>
</evidence>
<keyword evidence="2" id="KW-1185">Reference proteome</keyword>
<dbReference type="EMBL" id="CM046114">
    <property type="protein sequence ID" value="KAI8419681.1"/>
    <property type="molecule type" value="Genomic_DNA"/>
</dbReference>
<accession>A0ACC0J6Q4</accession>